<comment type="caution">
    <text evidence="1">The sequence shown here is derived from an EMBL/GenBank/DDBJ whole genome shotgun (WGS) entry which is preliminary data.</text>
</comment>
<reference evidence="2" key="1">
    <citation type="submission" date="2012-11" db="EMBL/GenBank/DDBJ databases">
        <authorList>
            <person name="Singh A."/>
            <person name="Pinnaka A.K."/>
            <person name="Vaidya B."/>
        </authorList>
    </citation>
    <scope>NUCLEOTIDE SEQUENCE [LARGE SCALE GENOMIC DNA]</scope>
    <source>
        <strain evidence="2">AK23</strain>
    </source>
</reference>
<accession>W9UTB6</accession>
<organism evidence="1 2">
    <name type="scientific">Nitrincola nitratireducens</name>
    <dbReference type="NCBI Taxonomy" id="1229521"/>
    <lineage>
        <taxon>Bacteria</taxon>
        <taxon>Pseudomonadati</taxon>
        <taxon>Pseudomonadota</taxon>
        <taxon>Gammaproteobacteria</taxon>
        <taxon>Oceanospirillales</taxon>
        <taxon>Oceanospirillaceae</taxon>
        <taxon>Nitrincola</taxon>
    </lineage>
</organism>
<protein>
    <submittedName>
        <fullName evidence="1">Uncharacterized protein</fullName>
    </submittedName>
</protein>
<reference evidence="1 2" key="2">
    <citation type="journal article" date="2015" name="Syst. Appl. Microbiol.">
        <title>Nitrincola nitratireducens sp. nov. isolated from a haloalkaline crater lake.</title>
        <authorList>
            <person name="Singh A."/>
            <person name="Vaidya B."/>
            <person name="Tanuku N.R."/>
            <person name="Pinnaka A.K."/>
        </authorList>
    </citation>
    <scope>NUCLEOTIDE SEQUENCE [LARGE SCALE GENOMIC DNA]</scope>
    <source>
        <strain evidence="1 2">AK23</strain>
    </source>
</reference>
<evidence type="ECO:0000313" key="2">
    <source>
        <dbReference type="Proteomes" id="UP000019464"/>
    </source>
</evidence>
<dbReference type="OrthoDB" id="9057547at2"/>
<dbReference type="AlphaFoldDB" id="W9UTB6"/>
<evidence type="ECO:0000313" key="1">
    <source>
        <dbReference type="EMBL" id="EXJ10478.1"/>
    </source>
</evidence>
<gene>
    <name evidence="1" type="ORF">D791_02543</name>
</gene>
<proteinExistence type="predicted"/>
<dbReference type="RefSeq" id="WP_157682342.1">
    <property type="nucleotide sequence ID" value="NZ_AONB01000013.1"/>
</dbReference>
<dbReference type="Proteomes" id="UP000019464">
    <property type="component" value="Unassembled WGS sequence"/>
</dbReference>
<dbReference type="EMBL" id="AONB01000013">
    <property type="protein sequence ID" value="EXJ10478.1"/>
    <property type="molecule type" value="Genomic_DNA"/>
</dbReference>
<sequence>MATVRKLRSKWQAQVRVKGHKPQAKSFTLKSSVVCLWIQLWLSVWLLETR</sequence>
<keyword evidence="2" id="KW-1185">Reference proteome</keyword>
<name>W9UTB6_9GAMM</name>